<feature type="transmembrane region" description="Helical" evidence="1">
    <location>
        <begin position="267"/>
        <end position="286"/>
    </location>
</feature>
<gene>
    <name evidence="2" type="ORF">ACFSUO_15615</name>
</gene>
<dbReference type="PANTHER" id="PTHR34289:SF8">
    <property type="entry name" value="DUF819 DOMAIN-CONTAINING PROTEIN"/>
    <property type="match status" value="1"/>
</dbReference>
<dbReference type="InterPro" id="IPR008537">
    <property type="entry name" value="DUF819"/>
</dbReference>
<feature type="transmembrane region" description="Helical" evidence="1">
    <location>
        <begin position="12"/>
        <end position="28"/>
    </location>
</feature>
<comment type="caution">
    <text evidence="2">The sequence shown here is derived from an EMBL/GenBank/DDBJ whole genome shotgun (WGS) entry which is preliminary data.</text>
</comment>
<feature type="transmembrane region" description="Helical" evidence="1">
    <location>
        <begin position="95"/>
        <end position="117"/>
    </location>
</feature>
<organism evidence="2 3">
    <name type="scientific">Lentibacillus juripiscarius</name>
    <dbReference type="NCBI Taxonomy" id="257446"/>
    <lineage>
        <taxon>Bacteria</taxon>
        <taxon>Bacillati</taxon>
        <taxon>Bacillota</taxon>
        <taxon>Bacilli</taxon>
        <taxon>Bacillales</taxon>
        <taxon>Bacillaceae</taxon>
        <taxon>Lentibacillus</taxon>
    </lineage>
</organism>
<feature type="transmembrane region" description="Helical" evidence="1">
    <location>
        <begin position="378"/>
        <end position="404"/>
    </location>
</feature>
<dbReference type="PANTHER" id="PTHR34289">
    <property type="entry name" value="PROTEIN, PUTATIVE (DUF819)-RELATED"/>
    <property type="match status" value="1"/>
</dbReference>
<feature type="transmembrane region" description="Helical" evidence="1">
    <location>
        <begin position="40"/>
        <end position="57"/>
    </location>
</feature>
<keyword evidence="1" id="KW-1133">Transmembrane helix</keyword>
<evidence type="ECO:0000313" key="2">
    <source>
        <dbReference type="EMBL" id="MFD2762384.1"/>
    </source>
</evidence>
<proteinExistence type="predicted"/>
<accession>A0ABW5VC30</accession>
<dbReference type="Pfam" id="PF05684">
    <property type="entry name" value="DUF819"/>
    <property type="match status" value="1"/>
</dbReference>
<feature type="transmembrane region" description="Helical" evidence="1">
    <location>
        <begin position="298"/>
        <end position="317"/>
    </location>
</feature>
<feature type="transmembrane region" description="Helical" evidence="1">
    <location>
        <begin position="165"/>
        <end position="183"/>
    </location>
</feature>
<feature type="transmembrane region" description="Helical" evidence="1">
    <location>
        <begin position="63"/>
        <end position="83"/>
    </location>
</feature>
<keyword evidence="3" id="KW-1185">Reference proteome</keyword>
<feature type="transmembrane region" description="Helical" evidence="1">
    <location>
        <begin position="323"/>
        <end position="345"/>
    </location>
</feature>
<keyword evidence="1" id="KW-0472">Membrane</keyword>
<feature type="transmembrane region" description="Helical" evidence="1">
    <location>
        <begin position="352"/>
        <end position="372"/>
    </location>
</feature>
<dbReference type="Proteomes" id="UP001597502">
    <property type="component" value="Unassembled WGS sequence"/>
</dbReference>
<reference evidence="3" key="1">
    <citation type="journal article" date="2019" name="Int. J. Syst. Evol. Microbiol.">
        <title>The Global Catalogue of Microorganisms (GCM) 10K type strain sequencing project: providing services to taxonomists for standard genome sequencing and annotation.</title>
        <authorList>
            <consortium name="The Broad Institute Genomics Platform"/>
            <consortium name="The Broad Institute Genome Sequencing Center for Infectious Disease"/>
            <person name="Wu L."/>
            <person name="Ma J."/>
        </authorList>
    </citation>
    <scope>NUCLEOTIDE SEQUENCE [LARGE SCALE GENOMIC DNA]</scope>
    <source>
        <strain evidence="3">TISTR 1535</strain>
    </source>
</reference>
<name>A0ABW5VC30_9BACI</name>
<protein>
    <submittedName>
        <fullName evidence="2">DUF819 domain-containing protein</fullName>
    </submittedName>
</protein>
<evidence type="ECO:0000256" key="1">
    <source>
        <dbReference type="SAM" id="Phobius"/>
    </source>
</evidence>
<feature type="transmembrane region" description="Helical" evidence="1">
    <location>
        <begin position="222"/>
        <end position="247"/>
    </location>
</feature>
<sequence length="408" mass="44138">METSLIAPDNTWALWAFLTGWAAISIYLEQRYAWASKISGAIIALIGAMALANLNIIPVESSVYDAVWNYVVPLAIPLLLFQANIKKIWQESGRMLTIFLLSAIGTVAGTIISFMLLKDVIPHLDKIGAMMAGSYTGGGVNFAAMSAKFEAPGELVSATVVADNAMMALFFFVLMAIPAISFFRSKFKTPHMEEVEAGVSGDEDETQAASFWKRKEISLKDIATSVATAFILVAVSFHLADFFAGIIPSGEDVNIFYQVLGGIIGDQYLMLTTLTVIVVLLFPNYFENIQGTQEIGTFLIYLFFVVIGVPASLSLVVTTAPLLLVFVLIIVLMNLLFSLVLGKLFKFNLEEVVLASNANLGGPTTAAAMAIAKGWNKLIVPILLVGTLGYIIGNYIGTGLGMWFQNLI</sequence>
<dbReference type="EMBL" id="JBHUNA010000041">
    <property type="protein sequence ID" value="MFD2762384.1"/>
    <property type="molecule type" value="Genomic_DNA"/>
</dbReference>
<evidence type="ECO:0000313" key="3">
    <source>
        <dbReference type="Proteomes" id="UP001597502"/>
    </source>
</evidence>
<keyword evidence="1" id="KW-0812">Transmembrane</keyword>
<dbReference type="RefSeq" id="WP_382395832.1">
    <property type="nucleotide sequence ID" value="NZ_JBHUNA010000041.1"/>
</dbReference>